<accession>A0ABR3GIQ3</accession>
<keyword evidence="3" id="KW-1185">Reference proteome</keyword>
<organism evidence="2 3">
    <name type="scientific">Discina gigas</name>
    <dbReference type="NCBI Taxonomy" id="1032678"/>
    <lineage>
        <taxon>Eukaryota</taxon>
        <taxon>Fungi</taxon>
        <taxon>Dikarya</taxon>
        <taxon>Ascomycota</taxon>
        <taxon>Pezizomycotina</taxon>
        <taxon>Pezizomycetes</taxon>
        <taxon>Pezizales</taxon>
        <taxon>Discinaceae</taxon>
        <taxon>Discina</taxon>
    </lineage>
</organism>
<dbReference type="EMBL" id="JBBBZM010000070">
    <property type="protein sequence ID" value="KAL0635441.1"/>
    <property type="molecule type" value="Genomic_DNA"/>
</dbReference>
<sequence length="256" mass="28919">MTQINNFLDWLANFKQSEQDTRRVQRLDDIASGKELVARYLLKLIEKAKISNPEEAANCIVADLLQLMRNKGKHSTKEGLDPLDGVGRSPSFAGQILERDNRRCVITQQVDRSVPKAESDTNRVHLEAAHIFPSSLRSLGEHRGLIDSFVAYRDAAIVSGEAVHDAWNGLAMQHDVHQDFDNYLFGLKWVAPNMYEVERINMKDPGLSFALPEHPIDLSRVDKTGDPGPSLILLHYHMAKLFEALRLQDLSQTQPE</sequence>
<reference evidence="2 3" key="1">
    <citation type="submission" date="2024-02" db="EMBL/GenBank/DDBJ databases">
        <title>Discinaceae phylogenomics.</title>
        <authorList>
            <person name="Dirks A.C."/>
            <person name="James T.Y."/>
        </authorList>
    </citation>
    <scope>NUCLEOTIDE SEQUENCE [LARGE SCALE GENOMIC DNA]</scope>
    <source>
        <strain evidence="2 3">ACD0624</strain>
    </source>
</reference>
<dbReference type="Pfam" id="PF13391">
    <property type="entry name" value="HNH_2"/>
    <property type="match status" value="1"/>
</dbReference>
<feature type="domain" description="HNH nuclease" evidence="1">
    <location>
        <begin position="104"/>
        <end position="187"/>
    </location>
</feature>
<comment type="caution">
    <text evidence="2">The sequence shown here is derived from an EMBL/GenBank/DDBJ whole genome shotgun (WGS) entry which is preliminary data.</text>
</comment>
<protein>
    <recommendedName>
        <fullName evidence="1">HNH nuclease domain-containing protein</fullName>
    </recommendedName>
</protein>
<gene>
    <name evidence="2" type="ORF">Q9L58_005649</name>
</gene>
<evidence type="ECO:0000313" key="2">
    <source>
        <dbReference type="EMBL" id="KAL0635441.1"/>
    </source>
</evidence>
<evidence type="ECO:0000313" key="3">
    <source>
        <dbReference type="Proteomes" id="UP001447188"/>
    </source>
</evidence>
<dbReference type="InterPro" id="IPR003615">
    <property type="entry name" value="HNH_nuc"/>
</dbReference>
<evidence type="ECO:0000259" key="1">
    <source>
        <dbReference type="Pfam" id="PF13391"/>
    </source>
</evidence>
<name>A0ABR3GIQ3_9PEZI</name>
<dbReference type="Proteomes" id="UP001447188">
    <property type="component" value="Unassembled WGS sequence"/>
</dbReference>
<proteinExistence type="predicted"/>